<accession>A0ABP8HIH0</accession>
<name>A0ABP8HIH0_9ACTN</name>
<evidence type="ECO:0000313" key="4">
    <source>
        <dbReference type="EMBL" id="GAA4339824.1"/>
    </source>
</evidence>
<dbReference type="InterPro" id="IPR009187">
    <property type="entry name" value="Prok_Ku"/>
</dbReference>
<dbReference type="SUPFAM" id="SSF100939">
    <property type="entry name" value="SPOC domain-like"/>
    <property type="match status" value="1"/>
</dbReference>
<proteinExistence type="predicted"/>
<keyword evidence="1" id="KW-0238">DNA-binding</keyword>
<evidence type="ECO:0000256" key="2">
    <source>
        <dbReference type="ARBA" id="ARBA00023172"/>
    </source>
</evidence>
<dbReference type="Proteomes" id="UP001501115">
    <property type="component" value="Unassembled WGS sequence"/>
</dbReference>
<keyword evidence="2" id="KW-0233">DNA recombination</keyword>
<feature type="domain" description="Ku" evidence="3">
    <location>
        <begin position="17"/>
        <end position="93"/>
    </location>
</feature>
<dbReference type="InterPro" id="IPR006164">
    <property type="entry name" value="DNA_bd_Ku70/Ku80"/>
</dbReference>
<sequence>MGYGIEHARGIWRRLTKEQVVPISDEELQDLPLPTAKAIEIVAFMPLDSVDPLKIGEGYYLTPSGQVAAKPYKLLRMALERSRKVAVAKYACPAASASACSGSARAPSSCTRCAGPTRSARRRNCFRRRSS</sequence>
<keyword evidence="5" id="KW-1185">Reference proteome</keyword>
<dbReference type="PANTHER" id="PTHR41251:SF1">
    <property type="entry name" value="NON-HOMOLOGOUS END JOINING PROTEIN KU"/>
    <property type="match status" value="1"/>
</dbReference>
<dbReference type="Gene3D" id="2.40.290.10">
    <property type="match status" value="1"/>
</dbReference>
<reference evidence="5" key="1">
    <citation type="journal article" date="2019" name="Int. J. Syst. Evol. Microbiol.">
        <title>The Global Catalogue of Microorganisms (GCM) 10K type strain sequencing project: providing services to taxonomists for standard genome sequencing and annotation.</title>
        <authorList>
            <consortium name="The Broad Institute Genomics Platform"/>
            <consortium name="The Broad Institute Genome Sequencing Center for Infectious Disease"/>
            <person name="Wu L."/>
            <person name="Ma J."/>
        </authorList>
    </citation>
    <scope>NUCLEOTIDE SEQUENCE [LARGE SCALE GENOMIC DNA]</scope>
    <source>
        <strain evidence="5">JCM 31290</strain>
    </source>
</reference>
<dbReference type="PANTHER" id="PTHR41251">
    <property type="entry name" value="NON-HOMOLOGOUS END JOINING PROTEIN KU"/>
    <property type="match status" value="1"/>
</dbReference>
<evidence type="ECO:0000313" key="5">
    <source>
        <dbReference type="Proteomes" id="UP001501115"/>
    </source>
</evidence>
<evidence type="ECO:0000256" key="1">
    <source>
        <dbReference type="ARBA" id="ARBA00023125"/>
    </source>
</evidence>
<organism evidence="4 5">
    <name type="scientific">Streptomyces venetus</name>
    <dbReference type="NCBI Taxonomy" id="1701086"/>
    <lineage>
        <taxon>Bacteria</taxon>
        <taxon>Bacillati</taxon>
        <taxon>Actinomycetota</taxon>
        <taxon>Actinomycetes</taxon>
        <taxon>Kitasatosporales</taxon>
        <taxon>Streptomycetaceae</taxon>
        <taxon>Streptomyces</taxon>
    </lineage>
</organism>
<dbReference type="EMBL" id="BAABET010000018">
    <property type="protein sequence ID" value="GAA4339824.1"/>
    <property type="molecule type" value="Genomic_DNA"/>
</dbReference>
<gene>
    <name evidence="4" type="ORF">GCM10023086_75050</name>
</gene>
<comment type="caution">
    <text evidence="4">The sequence shown here is derived from an EMBL/GenBank/DDBJ whole genome shotgun (WGS) entry which is preliminary data.</text>
</comment>
<protein>
    <recommendedName>
        <fullName evidence="3">Ku domain-containing protein</fullName>
    </recommendedName>
</protein>
<evidence type="ECO:0000259" key="3">
    <source>
        <dbReference type="Pfam" id="PF02735"/>
    </source>
</evidence>
<dbReference type="Pfam" id="PF02735">
    <property type="entry name" value="Ku"/>
    <property type="match status" value="1"/>
</dbReference>
<dbReference type="InterPro" id="IPR016194">
    <property type="entry name" value="SPOC-like_C_dom_sf"/>
</dbReference>